<dbReference type="Pfam" id="PF04478">
    <property type="entry name" value="Mid2"/>
    <property type="match status" value="1"/>
</dbReference>
<protein>
    <recommendedName>
        <fullName evidence="4">Mid2 domain-containing protein</fullName>
    </recommendedName>
</protein>
<dbReference type="Proteomes" id="UP000515788">
    <property type="component" value="Chromosome 3"/>
</dbReference>
<keyword evidence="6" id="KW-1185">Reference proteome</keyword>
<evidence type="ECO:0000256" key="3">
    <source>
        <dbReference type="SAM" id="SignalP"/>
    </source>
</evidence>
<dbReference type="InterPro" id="IPR007567">
    <property type="entry name" value="Mid2_dom"/>
</dbReference>
<dbReference type="EMBL" id="CP059248">
    <property type="protein sequence ID" value="QLL32233.1"/>
    <property type="molecule type" value="Genomic_DNA"/>
</dbReference>
<gene>
    <name evidence="5" type="ORF">HG536_0C04020</name>
</gene>
<dbReference type="KEGG" id="tgb:HG536_0C04020"/>
<keyword evidence="3" id="KW-0732">Signal</keyword>
<feature type="chain" id="PRO_5028829673" description="Mid2 domain-containing protein" evidence="3">
    <location>
        <begin position="26"/>
        <end position="345"/>
    </location>
</feature>
<name>A0A7G3ZFE7_9SACH</name>
<feature type="region of interest" description="Disordered" evidence="1">
    <location>
        <begin position="302"/>
        <end position="345"/>
    </location>
</feature>
<dbReference type="OrthoDB" id="4070729at2759"/>
<keyword evidence="2" id="KW-0812">Transmembrane</keyword>
<accession>A0A7G3ZFE7</accession>
<feature type="transmembrane region" description="Helical" evidence="2">
    <location>
        <begin position="214"/>
        <end position="237"/>
    </location>
</feature>
<proteinExistence type="predicted"/>
<evidence type="ECO:0000313" key="6">
    <source>
        <dbReference type="Proteomes" id="UP000515788"/>
    </source>
</evidence>
<keyword evidence="2" id="KW-1133">Transmembrane helix</keyword>
<keyword evidence="2" id="KW-0472">Membrane</keyword>
<organism evidence="5 6">
    <name type="scientific">Torulaspora globosa</name>
    <dbReference type="NCBI Taxonomy" id="48254"/>
    <lineage>
        <taxon>Eukaryota</taxon>
        <taxon>Fungi</taxon>
        <taxon>Dikarya</taxon>
        <taxon>Ascomycota</taxon>
        <taxon>Saccharomycotina</taxon>
        <taxon>Saccharomycetes</taxon>
        <taxon>Saccharomycetales</taxon>
        <taxon>Saccharomycetaceae</taxon>
        <taxon>Torulaspora</taxon>
    </lineage>
</organism>
<feature type="signal peptide" evidence="3">
    <location>
        <begin position="1"/>
        <end position="25"/>
    </location>
</feature>
<evidence type="ECO:0000259" key="4">
    <source>
        <dbReference type="Pfam" id="PF04478"/>
    </source>
</evidence>
<evidence type="ECO:0000256" key="2">
    <source>
        <dbReference type="SAM" id="Phobius"/>
    </source>
</evidence>
<reference evidence="5 6" key="1">
    <citation type="submission" date="2020-06" db="EMBL/GenBank/DDBJ databases">
        <title>The yeast mating-type switching endonuclease HO is a domesticated member of an unorthodox homing genetic element family.</title>
        <authorList>
            <person name="Coughlan A.Y."/>
            <person name="Lombardi L."/>
            <person name="Braun-Galleani S."/>
            <person name="Martos A.R."/>
            <person name="Galeote V."/>
            <person name="Bigey F."/>
            <person name="Dequin S."/>
            <person name="Byrne K.P."/>
            <person name="Wolfe K.H."/>
        </authorList>
    </citation>
    <scope>NUCLEOTIDE SEQUENCE [LARGE SCALE GENOMIC DNA]</scope>
    <source>
        <strain evidence="5 6">CBS764</strain>
    </source>
</reference>
<feature type="domain" description="Mid2" evidence="4">
    <location>
        <begin position="172"/>
        <end position="309"/>
    </location>
</feature>
<sequence length="345" mass="35580">MICRARNVVLLVVLAWWSQIEVVSGQLTGVSNGTSSLVLSDSSGSAILSFLSSASTSVAPTSFTSISSSKSASESSSPSSSTSPSISLSSVSSDSVSSSASSSSSSLSSVSSTSASSSSSSPSSSSSSSSSSTSSLSSSSSLLPSSTASTSTTTASSSPAVTSEATASDVRETVTSVISGKTVVSNLYTTYTYTADAGQKSQTSHGLSKKNRDIVIGCVVGIGVPLIIIALLLIYFFCVQSKKTDFIDSDGKVVTAYRANKLTKWWYALLGKDISDKYESKSPLGNSNSPILDEEEDGRSFHAQNDDGIVDSTTNSGGGAHSNDLMLEEDKYYDEDGNELNARNY</sequence>
<evidence type="ECO:0000256" key="1">
    <source>
        <dbReference type="SAM" id="MobiDB-lite"/>
    </source>
</evidence>
<dbReference type="RefSeq" id="XP_037138908.1">
    <property type="nucleotide sequence ID" value="XM_037283012.1"/>
</dbReference>
<dbReference type="AlphaFoldDB" id="A0A7G3ZFE7"/>
<feature type="region of interest" description="Disordered" evidence="1">
    <location>
        <begin position="66"/>
        <end position="166"/>
    </location>
</feature>
<dbReference type="GeneID" id="59325369"/>
<evidence type="ECO:0000313" key="5">
    <source>
        <dbReference type="EMBL" id="QLL32233.1"/>
    </source>
</evidence>